<dbReference type="SUPFAM" id="SSF55804">
    <property type="entry name" value="Phoshotransferase/anion transport protein"/>
    <property type="match status" value="1"/>
</dbReference>
<dbReference type="GO" id="GO:0016740">
    <property type="term" value="F:transferase activity"/>
    <property type="evidence" value="ECO:0007669"/>
    <property type="project" value="UniProtKB-KW"/>
</dbReference>
<dbReference type="PANTHER" id="PTHR47738">
    <property type="entry name" value="PTS SYSTEM FRUCTOSE-LIKE EIIA COMPONENT-RELATED"/>
    <property type="match status" value="1"/>
</dbReference>
<dbReference type="eggNOG" id="COG1762">
    <property type="taxonomic scope" value="Bacteria"/>
</dbReference>
<comment type="subcellular location">
    <subcellularLocation>
        <location evidence="1">Cytoplasm</location>
    </subcellularLocation>
</comment>
<dbReference type="AlphaFoldDB" id="B9M9R4"/>
<dbReference type="PROSITE" id="PS00372">
    <property type="entry name" value="PTS_EIIA_TYPE_2_HIS"/>
    <property type="match status" value="1"/>
</dbReference>
<evidence type="ECO:0000313" key="5">
    <source>
        <dbReference type="Proteomes" id="UP000007721"/>
    </source>
</evidence>
<dbReference type="Pfam" id="PF00359">
    <property type="entry name" value="PTS_EIIA_2"/>
    <property type="match status" value="1"/>
</dbReference>
<keyword evidence="2 4" id="KW-0808">Transferase</keyword>
<evidence type="ECO:0000256" key="2">
    <source>
        <dbReference type="ARBA" id="ARBA00022679"/>
    </source>
</evidence>
<name>B9M9R4_GEODF</name>
<evidence type="ECO:0000259" key="3">
    <source>
        <dbReference type="PROSITE" id="PS51094"/>
    </source>
</evidence>
<dbReference type="GO" id="GO:0005737">
    <property type="term" value="C:cytoplasm"/>
    <property type="evidence" value="ECO:0007669"/>
    <property type="project" value="UniProtKB-SubCell"/>
</dbReference>
<dbReference type="RefSeq" id="WP_012647365.1">
    <property type="nucleotide sequence ID" value="NC_011979.1"/>
</dbReference>
<dbReference type="GO" id="GO:0030295">
    <property type="term" value="F:protein kinase activator activity"/>
    <property type="evidence" value="ECO:0007669"/>
    <property type="project" value="TreeGrafter"/>
</dbReference>
<accession>B9M9R4</accession>
<dbReference type="Proteomes" id="UP000007721">
    <property type="component" value="Chromosome"/>
</dbReference>
<dbReference type="STRING" id="316067.Geob_2282"/>
<gene>
    <name evidence="4" type="ordered locus">Geob_2282</name>
</gene>
<protein>
    <submittedName>
        <fullName evidence="4">Phosphotransferase system protein IIA</fullName>
    </submittedName>
</protein>
<dbReference type="PROSITE" id="PS51094">
    <property type="entry name" value="PTS_EIIA_TYPE_2"/>
    <property type="match status" value="1"/>
</dbReference>
<evidence type="ECO:0000313" key="4">
    <source>
        <dbReference type="EMBL" id="ACM20636.1"/>
    </source>
</evidence>
<dbReference type="InterPro" id="IPR016152">
    <property type="entry name" value="PTrfase/Anion_transptr"/>
</dbReference>
<dbReference type="HOGENOM" id="CLU_072531_5_0_7"/>
<evidence type="ECO:0000256" key="1">
    <source>
        <dbReference type="ARBA" id="ARBA00004496"/>
    </source>
</evidence>
<organism evidence="4 5">
    <name type="scientific">Geotalea daltonii (strain DSM 22248 / JCM 15807 / FRC-32)</name>
    <name type="common">Geobacter daltonii</name>
    <dbReference type="NCBI Taxonomy" id="316067"/>
    <lineage>
        <taxon>Bacteria</taxon>
        <taxon>Pseudomonadati</taxon>
        <taxon>Thermodesulfobacteriota</taxon>
        <taxon>Desulfuromonadia</taxon>
        <taxon>Geobacterales</taxon>
        <taxon>Geobacteraceae</taxon>
        <taxon>Geotalea</taxon>
    </lineage>
</organism>
<proteinExistence type="predicted"/>
<dbReference type="Gene3D" id="3.40.930.10">
    <property type="entry name" value="Mannitol-specific EII, Chain A"/>
    <property type="match status" value="1"/>
</dbReference>
<sequence>MTITRFLLPEDIVADLMSRKKEEVLAELAARIELRQPEIGRAELLKILLERERLGSTGIGDGVAIPHGKVKNAKELMLVFGRSLAGVDFNSLDGRPAQLFFLLVAPDQAVGEHLKMLARISRILKDSTTRKRLLDAPDAATVYNVIKEQDSSY</sequence>
<dbReference type="InterPro" id="IPR002178">
    <property type="entry name" value="PTS_EIIA_type-2_dom"/>
</dbReference>
<keyword evidence="5" id="KW-1185">Reference proteome</keyword>
<dbReference type="PANTHER" id="PTHR47738:SF1">
    <property type="entry name" value="NITROGEN REGULATORY PROTEIN"/>
    <property type="match status" value="1"/>
</dbReference>
<dbReference type="FunFam" id="3.40.930.10:FF:000009">
    <property type="entry name" value="PTS system, fructose specific IIABC component"/>
    <property type="match status" value="1"/>
</dbReference>
<dbReference type="CDD" id="cd00211">
    <property type="entry name" value="PTS_IIA_fru"/>
    <property type="match status" value="1"/>
</dbReference>
<dbReference type="EMBL" id="CP001390">
    <property type="protein sequence ID" value="ACM20636.1"/>
    <property type="molecule type" value="Genomic_DNA"/>
</dbReference>
<dbReference type="InterPro" id="IPR051541">
    <property type="entry name" value="PTS_SugarTrans_NitroReg"/>
</dbReference>
<feature type="domain" description="PTS EIIA type-2" evidence="3">
    <location>
        <begin position="5"/>
        <end position="149"/>
    </location>
</feature>
<reference evidence="4 5" key="1">
    <citation type="submission" date="2009-01" db="EMBL/GenBank/DDBJ databases">
        <title>Complete sequence of Geobacter sp. FRC-32.</title>
        <authorList>
            <consortium name="US DOE Joint Genome Institute"/>
            <person name="Lucas S."/>
            <person name="Copeland A."/>
            <person name="Lapidus A."/>
            <person name="Glavina del Rio T."/>
            <person name="Dalin E."/>
            <person name="Tice H."/>
            <person name="Bruce D."/>
            <person name="Goodwin L."/>
            <person name="Pitluck S."/>
            <person name="Saunders E."/>
            <person name="Brettin T."/>
            <person name="Detter J.C."/>
            <person name="Han C."/>
            <person name="Larimer F."/>
            <person name="Land M."/>
            <person name="Hauser L."/>
            <person name="Kyrpides N."/>
            <person name="Ovchinnikova G."/>
            <person name="Kostka J."/>
            <person name="Richardson P."/>
        </authorList>
    </citation>
    <scope>NUCLEOTIDE SEQUENCE [LARGE SCALE GENOMIC DNA]</scope>
    <source>
        <strain evidence="5">DSM 22248 / JCM 15807 / FRC-32</strain>
    </source>
</reference>
<dbReference type="KEGG" id="geo:Geob_2282"/>